<dbReference type="InterPro" id="IPR018787">
    <property type="entry name" value="DUF2371_TMEM200"/>
</dbReference>
<name>A0A0N5CMT9_THECL</name>
<feature type="transmembrane region" description="Helical" evidence="6">
    <location>
        <begin position="70"/>
        <end position="91"/>
    </location>
</feature>
<dbReference type="OrthoDB" id="9994280at2759"/>
<feature type="chain" id="PRO_5043126223" evidence="7">
    <location>
        <begin position="17"/>
        <end position="149"/>
    </location>
</feature>
<dbReference type="PANTHER" id="PTHR31815:SF1">
    <property type="entry name" value="TRANSMEMBRANE PROTEIN 200C"/>
    <property type="match status" value="1"/>
</dbReference>
<evidence type="ECO:0000256" key="6">
    <source>
        <dbReference type="SAM" id="Phobius"/>
    </source>
</evidence>
<comment type="similarity">
    <text evidence="2">Belongs to the TMEM200 family.</text>
</comment>
<feature type="transmembrane region" description="Helical" evidence="6">
    <location>
        <begin position="12"/>
        <end position="36"/>
    </location>
</feature>
<dbReference type="PANTHER" id="PTHR31815">
    <property type="entry name" value="AGAP005329-PA"/>
    <property type="match status" value="1"/>
</dbReference>
<evidence type="ECO:0000256" key="2">
    <source>
        <dbReference type="ARBA" id="ARBA00005308"/>
    </source>
</evidence>
<comment type="subcellular location">
    <subcellularLocation>
        <location evidence="1">Membrane</location>
        <topology evidence="1">Multi-pass membrane protein</topology>
    </subcellularLocation>
</comment>
<protein>
    <submittedName>
        <fullName evidence="8 10">Uncharacterized protein</fullName>
    </submittedName>
</protein>
<evidence type="ECO:0000256" key="4">
    <source>
        <dbReference type="ARBA" id="ARBA00022989"/>
    </source>
</evidence>
<dbReference type="Pfam" id="PF10177">
    <property type="entry name" value="DUF2371"/>
    <property type="match status" value="1"/>
</dbReference>
<keyword evidence="9" id="KW-1185">Reference proteome</keyword>
<evidence type="ECO:0000256" key="1">
    <source>
        <dbReference type="ARBA" id="ARBA00004141"/>
    </source>
</evidence>
<evidence type="ECO:0000256" key="3">
    <source>
        <dbReference type="ARBA" id="ARBA00022692"/>
    </source>
</evidence>
<organism evidence="10">
    <name type="scientific">Thelazia callipaeda</name>
    <name type="common">Oriental eyeworm</name>
    <name type="synonym">Parasitic nematode</name>
    <dbReference type="NCBI Taxonomy" id="103827"/>
    <lineage>
        <taxon>Eukaryota</taxon>
        <taxon>Metazoa</taxon>
        <taxon>Ecdysozoa</taxon>
        <taxon>Nematoda</taxon>
        <taxon>Chromadorea</taxon>
        <taxon>Rhabditida</taxon>
        <taxon>Spirurina</taxon>
        <taxon>Spiruromorpha</taxon>
        <taxon>Thelazioidea</taxon>
        <taxon>Thelaziidae</taxon>
        <taxon>Thelazia</taxon>
    </lineage>
</organism>
<evidence type="ECO:0000313" key="8">
    <source>
        <dbReference type="EMBL" id="VDM96946.1"/>
    </source>
</evidence>
<proteinExistence type="inferred from homology"/>
<accession>A0A0N5CMT9</accession>
<reference evidence="8 9" key="2">
    <citation type="submission" date="2018-11" db="EMBL/GenBank/DDBJ databases">
        <authorList>
            <consortium name="Pathogen Informatics"/>
        </authorList>
    </citation>
    <scope>NUCLEOTIDE SEQUENCE [LARGE SCALE GENOMIC DNA]</scope>
</reference>
<dbReference type="AlphaFoldDB" id="A0A0N5CMT9"/>
<dbReference type="STRING" id="103827.A0A0N5CMT9"/>
<evidence type="ECO:0000313" key="9">
    <source>
        <dbReference type="Proteomes" id="UP000276776"/>
    </source>
</evidence>
<sequence length="149" mass="16938">MLMCFILQTLWLACRAVIFGSAIITVGILTTILGYFDVYLSQETVRESDDGVDELSTNWTKRYLFKSLQYLGPVAMGIGSFILIIACVITLENRDKNAQIINDVKETDLYDKKSLLQKEVERKCLQMTNEKICEWAPQYKAVSYDSNSG</sequence>
<keyword evidence="4 6" id="KW-1133">Transmembrane helix</keyword>
<feature type="signal peptide" evidence="7">
    <location>
        <begin position="1"/>
        <end position="16"/>
    </location>
</feature>
<evidence type="ECO:0000256" key="5">
    <source>
        <dbReference type="ARBA" id="ARBA00023136"/>
    </source>
</evidence>
<evidence type="ECO:0000313" key="10">
    <source>
        <dbReference type="WBParaSite" id="TCLT_0000147701-mRNA-1"/>
    </source>
</evidence>
<dbReference type="EMBL" id="UYYF01000194">
    <property type="protein sequence ID" value="VDM96946.1"/>
    <property type="molecule type" value="Genomic_DNA"/>
</dbReference>
<reference evidence="10" key="1">
    <citation type="submission" date="2017-02" db="UniProtKB">
        <authorList>
            <consortium name="WormBaseParasite"/>
        </authorList>
    </citation>
    <scope>IDENTIFICATION</scope>
</reference>
<dbReference type="GO" id="GO:0016020">
    <property type="term" value="C:membrane"/>
    <property type="evidence" value="ECO:0007669"/>
    <property type="project" value="UniProtKB-SubCell"/>
</dbReference>
<keyword evidence="5 6" id="KW-0472">Membrane</keyword>
<dbReference type="WBParaSite" id="TCLT_0000147701-mRNA-1">
    <property type="protein sequence ID" value="TCLT_0000147701-mRNA-1"/>
    <property type="gene ID" value="TCLT_0000147701"/>
</dbReference>
<evidence type="ECO:0000256" key="7">
    <source>
        <dbReference type="SAM" id="SignalP"/>
    </source>
</evidence>
<keyword evidence="7" id="KW-0732">Signal</keyword>
<keyword evidence="3 6" id="KW-0812">Transmembrane</keyword>
<dbReference type="Proteomes" id="UP000276776">
    <property type="component" value="Unassembled WGS sequence"/>
</dbReference>
<gene>
    <name evidence="8" type="ORF">TCLT_LOCUS1478</name>
</gene>